<keyword evidence="5" id="KW-0408">Iron</keyword>
<evidence type="ECO:0000259" key="7">
    <source>
        <dbReference type="Pfam" id="PF13442"/>
    </source>
</evidence>
<feature type="domain" description="Cytochrome c" evidence="7">
    <location>
        <begin position="62"/>
        <end position="136"/>
    </location>
</feature>
<evidence type="ECO:0000256" key="5">
    <source>
        <dbReference type="ARBA" id="ARBA00023004"/>
    </source>
</evidence>
<comment type="caution">
    <text evidence="8">The sequence shown here is derived from an EMBL/GenBank/DDBJ whole genome shotgun (WGS) entry which is preliminary data.</text>
</comment>
<evidence type="ECO:0000313" key="9">
    <source>
        <dbReference type="Proteomes" id="UP000838748"/>
    </source>
</evidence>
<proteinExistence type="predicted"/>
<keyword evidence="2" id="KW-0349">Heme</keyword>
<gene>
    <name evidence="8" type="ORF">VMF7928_04054</name>
</gene>
<feature type="chain" id="PRO_5045862336" description="Cytochrome c domain-containing protein" evidence="6">
    <location>
        <begin position="27"/>
        <end position="140"/>
    </location>
</feature>
<accession>A0ABM9A9C3</accession>
<dbReference type="InterPro" id="IPR036909">
    <property type="entry name" value="Cyt_c-like_dom_sf"/>
</dbReference>
<keyword evidence="3" id="KW-0479">Metal-binding</keyword>
<organism evidence="8 9">
    <name type="scientific">Vibrio marisflavi CECT 7928</name>
    <dbReference type="NCBI Taxonomy" id="634439"/>
    <lineage>
        <taxon>Bacteria</taxon>
        <taxon>Pseudomonadati</taxon>
        <taxon>Pseudomonadota</taxon>
        <taxon>Gammaproteobacteria</taxon>
        <taxon>Vibrionales</taxon>
        <taxon>Vibrionaceae</taxon>
        <taxon>Vibrio</taxon>
    </lineage>
</organism>
<dbReference type="Proteomes" id="UP000838748">
    <property type="component" value="Unassembled WGS sequence"/>
</dbReference>
<evidence type="ECO:0000256" key="3">
    <source>
        <dbReference type="ARBA" id="ARBA00022723"/>
    </source>
</evidence>
<dbReference type="PANTHER" id="PTHR40942:SF4">
    <property type="entry name" value="CYTOCHROME C5"/>
    <property type="match status" value="1"/>
</dbReference>
<keyword evidence="6" id="KW-0732">Signal</keyword>
<protein>
    <recommendedName>
        <fullName evidence="7">Cytochrome c domain-containing protein</fullName>
    </recommendedName>
</protein>
<evidence type="ECO:0000256" key="6">
    <source>
        <dbReference type="SAM" id="SignalP"/>
    </source>
</evidence>
<evidence type="ECO:0000256" key="2">
    <source>
        <dbReference type="ARBA" id="ARBA00022617"/>
    </source>
</evidence>
<evidence type="ECO:0000313" key="8">
    <source>
        <dbReference type="EMBL" id="CAH0542053.1"/>
    </source>
</evidence>
<name>A0ABM9A9C3_9VIBR</name>
<dbReference type="EMBL" id="CAKLDM010000002">
    <property type="protein sequence ID" value="CAH0542053.1"/>
    <property type="molecule type" value="Genomic_DNA"/>
</dbReference>
<feature type="signal peptide" evidence="6">
    <location>
        <begin position="1"/>
        <end position="26"/>
    </location>
</feature>
<evidence type="ECO:0000256" key="4">
    <source>
        <dbReference type="ARBA" id="ARBA00022982"/>
    </source>
</evidence>
<evidence type="ECO:0000256" key="1">
    <source>
        <dbReference type="ARBA" id="ARBA00022448"/>
    </source>
</evidence>
<keyword evidence="1" id="KW-0813">Transport</keyword>
<dbReference type="SUPFAM" id="SSF46626">
    <property type="entry name" value="Cytochrome c"/>
    <property type="match status" value="1"/>
</dbReference>
<sequence>MSLMDISRRLICVLFTIFGLSSAAFAANLSQEEYDTIAERIKPVGSVYLSGDEPVATAPSGPRDGAAVYGTFCIACHASGVSGAPKTGDSADWAPRIAQGEDVLKKHAIEGLNAMPPKGTCMDCSDEEIVAAINHMIEGM</sequence>
<keyword evidence="4" id="KW-0249">Electron transport</keyword>
<dbReference type="PANTHER" id="PTHR40942">
    <property type="match status" value="1"/>
</dbReference>
<dbReference type="InterPro" id="IPR002323">
    <property type="entry name" value="Cyt_CIE"/>
</dbReference>
<dbReference type="PRINTS" id="PR00607">
    <property type="entry name" value="CYTCHROMECIE"/>
</dbReference>
<dbReference type="InterPro" id="IPR009056">
    <property type="entry name" value="Cyt_c-like_dom"/>
</dbReference>
<keyword evidence="9" id="KW-1185">Reference proteome</keyword>
<dbReference type="Pfam" id="PF13442">
    <property type="entry name" value="Cytochrome_CBB3"/>
    <property type="match status" value="1"/>
</dbReference>
<dbReference type="Gene3D" id="1.10.760.10">
    <property type="entry name" value="Cytochrome c-like domain"/>
    <property type="match status" value="1"/>
</dbReference>
<reference evidence="8" key="1">
    <citation type="submission" date="2021-11" db="EMBL/GenBank/DDBJ databases">
        <authorList>
            <person name="Rodrigo-Torres L."/>
            <person name="Arahal R. D."/>
            <person name="Lucena T."/>
        </authorList>
    </citation>
    <scope>NUCLEOTIDE SEQUENCE</scope>
    <source>
        <strain evidence="8">CECT 7928</strain>
    </source>
</reference>